<protein>
    <recommendedName>
        <fullName evidence="3">VWFA domain-containing protein</fullName>
    </recommendedName>
</protein>
<evidence type="ECO:0000313" key="1">
    <source>
        <dbReference type="EMBL" id="AEE52137.1"/>
    </source>
</evidence>
<dbReference type="SUPFAM" id="SSF53300">
    <property type="entry name" value="vWA-like"/>
    <property type="match status" value="1"/>
</dbReference>
<dbReference type="eggNOG" id="COG2425">
    <property type="taxonomic scope" value="Bacteria"/>
</dbReference>
<dbReference type="AlphaFoldDB" id="F4L761"/>
<dbReference type="Proteomes" id="UP000008461">
    <property type="component" value="Chromosome"/>
</dbReference>
<name>F4L761_HALH1</name>
<proteinExistence type="predicted"/>
<dbReference type="PANTHER" id="PTHR36846:SF1">
    <property type="entry name" value="PROTEIN VIAA"/>
    <property type="match status" value="1"/>
</dbReference>
<dbReference type="HOGENOM" id="CLU_022130_1_0_10"/>
<accession>F4L761</accession>
<dbReference type="InterPro" id="IPR008912">
    <property type="entry name" value="Uncharacterised_CoxE"/>
</dbReference>
<dbReference type="Gene3D" id="3.40.50.410">
    <property type="entry name" value="von Willebrand factor, type A domain"/>
    <property type="match status" value="1"/>
</dbReference>
<reference key="2">
    <citation type="submission" date="2011-04" db="EMBL/GenBank/DDBJ databases">
        <title>Complete sequence of chromosome of Haliscomenobacter hydrossis DSM 1100.</title>
        <authorList>
            <consortium name="US DOE Joint Genome Institute (JGI-PGF)"/>
            <person name="Lucas S."/>
            <person name="Han J."/>
            <person name="Lapidus A."/>
            <person name="Bruce D."/>
            <person name="Goodwin L."/>
            <person name="Pitluck S."/>
            <person name="Peters L."/>
            <person name="Kyrpides N."/>
            <person name="Mavromatis K."/>
            <person name="Ivanova N."/>
            <person name="Ovchinnikova G."/>
            <person name="Pagani I."/>
            <person name="Daligault H."/>
            <person name="Detter J.C."/>
            <person name="Han C."/>
            <person name="Land M."/>
            <person name="Hauser L."/>
            <person name="Markowitz V."/>
            <person name="Cheng J.-F."/>
            <person name="Hugenholtz P."/>
            <person name="Woyke T."/>
            <person name="Wu D."/>
            <person name="Verbarg S."/>
            <person name="Frueling A."/>
            <person name="Brambilla E."/>
            <person name="Klenk H.-P."/>
            <person name="Eisen J.A."/>
        </authorList>
    </citation>
    <scope>NUCLEOTIDE SEQUENCE</scope>
    <source>
        <strain>DSM 1100</strain>
    </source>
</reference>
<dbReference type="EMBL" id="CP002691">
    <property type="protein sequence ID" value="AEE52137.1"/>
    <property type="molecule type" value="Genomic_DNA"/>
</dbReference>
<organism evidence="1 2">
    <name type="scientific">Haliscomenobacter hydrossis (strain ATCC 27775 / DSM 1100 / LMG 10767 / O)</name>
    <dbReference type="NCBI Taxonomy" id="760192"/>
    <lineage>
        <taxon>Bacteria</taxon>
        <taxon>Pseudomonadati</taxon>
        <taxon>Bacteroidota</taxon>
        <taxon>Saprospiria</taxon>
        <taxon>Saprospirales</taxon>
        <taxon>Haliscomenobacteraceae</taxon>
        <taxon>Haliscomenobacter</taxon>
    </lineage>
</organism>
<evidence type="ECO:0000313" key="2">
    <source>
        <dbReference type="Proteomes" id="UP000008461"/>
    </source>
</evidence>
<keyword evidence="2" id="KW-1185">Reference proteome</keyword>
<dbReference type="InterPro" id="IPR036465">
    <property type="entry name" value="vWFA_dom_sf"/>
</dbReference>
<evidence type="ECO:0008006" key="3">
    <source>
        <dbReference type="Google" id="ProtNLM"/>
    </source>
</evidence>
<reference evidence="1 2" key="1">
    <citation type="journal article" date="2011" name="Stand. Genomic Sci.">
        <title>Complete genome sequence of Haliscomenobacter hydrossis type strain (O).</title>
        <authorList>
            <consortium name="US DOE Joint Genome Institute (JGI-PGF)"/>
            <person name="Daligault H."/>
            <person name="Lapidus A."/>
            <person name="Zeytun A."/>
            <person name="Nolan M."/>
            <person name="Lucas S."/>
            <person name="Del Rio T.G."/>
            <person name="Tice H."/>
            <person name="Cheng J.F."/>
            <person name="Tapia R."/>
            <person name="Han C."/>
            <person name="Goodwin L."/>
            <person name="Pitluck S."/>
            <person name="Liolios K."/>
            <person name="Pagani I."/>
            <person name="Ivanova N."/>
            <person name="Huntemann M."/>
            <person name="Mavromatis K."/>
            <person name="Mikhailova N."/>
            <person name="Pati A."/>
            <person name="Chen A."/>
            <person name="Palaniappan K."/>
            <person name="Land M."/>
            <person name="Hauser L."/>
            <person name="Brambilla E.M."/>
            <person name="Rohde M."/>
            <person name="Verbarg S."/>
            <person name="Goker M."/>
            <person name="Bristow J."/>
            <person name="Eisen J.A."/>
            <person name="Markowitz V."/>
            <person name="Hugenholtz P."/>
            <person name="Kyrpides N.C."/>
            <person name="Klenk H.P."/>
            <person name="Woyke T."/>
        </authorList>
    </citation>
    <scope>NUCLEOTIDE SEQUENCE [LARGE SCALE GENOMIC DNA]</scope>
    <source>
        <strain evidence="2">ATCC 27775 / DSM 1100 / LMG 10767 / O</strain>
    </source>
</reference>
<dbReference type="STRING" id="760192.Halhy_4293"/>
<dbReference type="KEGG" id="hhy:Halhy_4293"/>
<sequence>MPLFSLNFSFVYMTQLEQEYERFIEFGSILDRKMRRYLVQYLQNKLNPGSYQIPDLKDEYYRYFQAALDQLFAIRDLLPICQRNQRISQQVVLDTLYWLRKTYDKVKYKNPFQEDLNRIDNWAITPLHLFVKRWTILITYLENNYRREDLDAQFYKQRFQTLIGEKALEDLAPEARQRVEILLTDLLAQWDALVQARILEYQISKLGEELDNYLNLLDSKVQEYQKLIKLISPFSDYLGWDMSRSLWEDSSFDVIQQYHELLEDEKSVQELADLLGNLREAEIEMEEESFEKTIIRQEWVSDELTPAEITGVKESGDLNHLLSSEAALLSDPATEDLFMHKWLGKSLLTLQFEDRRLQPSNENYTEVHQRIKQREKGPFIVCVDTSESMYGRPEQIAKVLCLGILKMATRENRRAYLINFSIGIKTLDLYDIANSIDALAKFLRMSFHGGTDISLPLYEAIRQLKTNDYRDADVLVISDFIMYRLDQKALEEVRYFQQNNNTQFHSLTLSNDPNTEILSYFDTNWVYDPAKKGVVREVVKALHHP</sequence>
<dbReference type="OrthoDB" id="387240at2"/>
<dbReference type="GO" id="GO:0005829">
    <property type="term" value="C:cytosol"/>
    <property type="evidence" value="ECO:0007669"/>
    <property type="project" value="TreeGrafter"/>
</dbReference>
<gene>
    <name evidence="1" type="ordered locus">Halhy_4293</name>
</gene>
<dbReference type="Pfam" id="PF05762">
    <property type="entry name" value="VWA_CoxE"/>
    <property type="match status" value="1"/>
</dbReference>
<dbReference type="PANTHER" id="PTHR36846">
    <property type="entry name" value="PROTEIN VIAA"/>
    <property type="match status" value="1"/>
</dbReference>